<evidence type="ECO:0000256" key="1">
    <source>
        <dbReference type="ARBA" id="ARBA00004651"/>
    </source>
</evidence>
<feature type="transmembrane region" description="Helical" evidence="7">
    <location>
        <begin position="33"/>
        <end position="54"/>
    </location>
</feature>
<feature type="domain" description="ABC transmembrane type-1" evidence="9">
    <location>
        <begin position="34"/>
        <end position="318"/>
    </location>
</feature>
<dbReference type="SUPFAM" id="SSF52540">
    <property type="entry name" value="P-loop containing nucleoside triphosphate hydrolases"/>
    <property type="match status" value="1"/>
</dbReference>
<comment type="subcellular location">
    <subcellularLocation>
        <location evidence="1">Cell membrane</location>
        <topology evidence="1">Multi-pass membrane protein</topology>
    </subcellularLocation>
</comment>
<keyword evidence="5 7" id="KW-1133">Transmembrane helix</keyword>
<keyword evidence="4 10" id="KW-0067">ATP-binding</keyword>
<dbReference type="SUPFAM" id="SSF90123">
    <property type="entry name" value="ABC transporter transmembrane region"/>
    <property type="match status" value="1"/>
</dbReference>
<dbReference type="Gene3D" id="3.40.50.300">
    <property type="entry name" value="P-loop containing nucleotide triphosphate hydrolases"/>
    <property type="match status" value="1"/>
</dbReference>
<organism evidence="10 11">
    <name type="scientific">Dactylosporangium fulvum</name>
    <dbReference type="NCBI Taxonomy" id="53359"/>
    <lineage>
        <taxon>Bacteria</taxon>
        <taxon>Bacillati</taxon>
        <taxon>Actinomycetota</taxon>
        <taxon>Actinomycetes</taxon>
        <taxon>Micromonosporales</taxon>
        <taxon>Micromonosporaceae</taxon>
        <taxon>Dactylosporangium</taxon>
    </lineage>
</organism>
<dbReference type="PROSITE" id="PS50929">
    <property type="entry name" value="ABC_TM1F"/>
    <property type="match status" value="1"/>
</dbReference>
<accession>A0ABY5VTN0</accession>
<dbReference type="PANTHER" id="PTHR43394">
    <property type="entry name" value="ATP-DEPENDENT PERMEASE MDL1, MITOCHONDRIAL"/>
    <property type="match status" value="1"/>
</dbReference>
<evidence type="ECO:0000256" key="5">
    <source>
        <dbReference type="ARBA" id="ARBA00022989"/>
    </source>
</evidence>
<dbReference type="InterPro" id="IPR036640">
    <property type="entry name" value="ABC1_TM_sf"/>
</dbReference>
<evidence type="ECO:0000256" key="2">
    <source>
        <dbReference type="ARBA" id="ARBA00022692"/>
    </source>
</evidence>
<dbReference type="InterPro" id="IPR039421">
    <property type="entry name" value="Type_1_exporter"/>
</dbReference>
<dbReference type="Pfam" id="PF00005">
    <property type="entry name" value="ABC_tran"/>
    <property type="match status" value="1"/>
</dbReference>
<evidence type="ECO:0000313" key="11">
    <source>
        <dbReference type="Proteomes" id="UP001059617"/>
    </source>
</evidence>
<dbReference type="Pfam" id="PF00664">
    <property type="entry name" value="ABC_membrane"/>
    <property type="match status" value="1"/>
</dbReference>
<keyword evidence="11" id="KW-1185">Reference proteome</keyword>
<evidence type="ECO:0000256" key="6">
    <source>
        <dbReference type="ARBA" id="ARBA00023136"/>
    </source>
</evidence>
<name>A0ABY5VTN0_9ACTN</name>
<dbReference type="InterPro" id="IPR003593">
    <property type="entry name" value="AAA+_ATPase"/>
</dbReference>
<dbReference type="Proteomes" id="UP001059617">
    <property type="component" value="Chromosome"/>
</dbReference>
<dbReference type="RefSeq" id="WP_259857932.1">
    <property type="nucleotide sequence ID" value="NZ_BAAAST010000007.1"/>
</dbReference>
<reference evidence="10" key="1">
    <citation type="submission" date="2021-04" db="EMBL/GenBank/DDBJ databases">
        <authorList>
            <person name="Hartkoorn R.C."/>
            <person name="Beaudoing E."/>
            <person name="Hot D."/>
        </authorList>
    </citation>
    <scope>NUCLEOTIDE SEQUENCE</scope>
    <source>
        <strain evidence="10">NRRL B-16292</strain>
    </source>
</reference>
<reference evidence="10" key="2">
    <citation type="submission" date="2022-09" db="EMBL/GenBank/DDBJ databases">
        <title>Biosynthetic gene clusters of Dactylosporangioum fulvum.</title>
        <authorList>
            <person name="Caradec T."/>
        </authorList>
    </citation>
    <scope>NUCLEOTIDE SEQUENCE</scope>
    <source>
        <strain evidence="10">NRRL B-16292</strain>
    </source>
</reference>
<evidence type="ECO:0000256" key="3">
    <source>
        <dbReference type="ARBA" id="ARBA00022741"/>
    </source>
</evidence>
<feature type="transmembrane region" description="Helical" evidence="7">
    <location>
        <begin position="75"/>
        <end position="99"/>
    </location>
</feature>
<feature type="domain" description="ABC transporter" evidence="8">
    <location>
        <begin position="352"/>
        <end position="586"/>
    </location>
</feature>
<dbReference type="PANTHER" id="PTHR43394:SF1">
    <property type="entry name" value="ATP-BINDING CASSETTE SUB-FAMILY B MEMBER 10, MITOCHONDRIAL"/>
    <property type="match status" value="1"/>
</dbReference>
<evidence type="ECO:0000259" key="8">
    <source>
        <dbReference type="PROSITE" id="PS50893"/>
    </source>
</evidence>
<feature type="transmembrane region" description="Helical" evidence="7">
    <location>
        <begin position="289"/>
        <end position="307"/>
    </location>
</feature>
<dbReference type="Gene3D" id="1.20.1560.10">
    <property type="entry name" value="ABC transporter type 1, transmembrane domain"/>
    <property type="match status" value="1"/>
</dbReference>
<keyword evidence="6 7" id="KW-0472">Membrane</keyword>
<dbReference type="GO" id="GO:0005524">
    <property type="term" value="F:ATP binding"/>
    <property type="evidence" value="ECO:0007669"/>
    <property type="project" value="UniProtKB-KW"/>
</dbReference>
<keyword evidence="3" id="KW-0547">Nucleotide-binding</keyword>
<dbReference type="PROSITE" id="PS50893">
    <property type="entry name" value="ABC_TRANSPORTER_2"/>
    <property type="match status" value="1"/>
</dbReference>
<dbReference type="EMBL" id="CP073720">
    <property type="protein sequence ID" value="UWP80174.1"/>
    <property type="molecule type" value="Genomic_DNA"/>
</dbReference>
<protein>
    <submittedName>
        <fullName evidence="10">ABC transporter ATP-binding protein/permease</fullName>
    </submittedName>
</protein>
<evidence type="ECO:0000259" key="9">
    <source>
        <dbReference type="PROSITE" id="PS50929"/>
    </source>
</evidence>
<evidence type="ECO:0000256" key="7">
    <source>
        <dbReference type="SAM" id="Phobius"/>
    </source>
</evidence>
<feature type="transmembrane region" description="Helical" evidence="7">
    <location>
        <begin position="173"/>
        <end position="194"/>
    </location>
</feature>
<dbReference type="SMART" id="SM00382">
    <property type="entry name" value="AAA"/>
    <property type="match status" value="1"/>
</dbReference>
<feature type="transmembrane region" description="Helical" evidence="7">
    <location>
        <begin position="146"/>
        <end position="166"/>
    </location>
</feature>
<sequence>MTTVPADAESVTGSTVAVVRRGLAAIPEIRDGLALTIVLALLGGVGRLAVPVLIQQLIDRGLSTGHIDAGQLLRLGALAAVAVLGTALVNWAGLLRLAVASERALFGLRVRAFVHVHRLSVAYHSAETRGKLVSRVTSDVETLSQFLQWGGIAWVVNGAIMLAALAGMAYYDIWLTLVTVALTVPLLVLIRVLAGRLGAAYSAVRGRVADLLTVTSETIQGAAVVRAYGITAPSLRRTAATIHRWRDAKTRAGYLGGVLLSLADLFAVIIVVGVVAVGLAIGPSTGHSAGELVAFILLVTLFLAPIAEFTQVIDFTQNAVAGWRRVLALLDIVEDVAEPVDGRQLPAGPPAVVVENVSFGYPDAGTTLTDVSFEVPAGRQVVLVGATGSGKTTLTKLIARLADPDRGRILIGGVDVREVATESLRSRLVVVPQEPFLFDTTVEENVRYGRPSATRAEIEHAFHELGAGAFLANLPGGLDTPVGQRGESLSAGERQLVALARAHLADPACLILDEATSAVDPRIELTLVEALRRLTAGRTSVTVAHRLAAAERADEVIVLDDGRLVERGRHDELVAAGGVYAGLYHSWRRATVDGAVA</sequence>
<proteinExistence type="predicted"/>
<dbReference type="InterPro" id="IPR027417">
    <property type="entry name" value="P-loop_NTPase"/>
</dbReference>
<evidence type="ECO:0000313" key="10">
    <source>
        <dbReference type="EMBL" id="UWP80174.1"/>
    </source>
</evidence>
<feature type="transmembrane region" description="Helical" evidence="7">
    <location>
        <begin position="254"/>
        <end position="282"/>
    </location>
</feature>
<evidence type="ECO:0000256" key="4">
    <source>
        <dbReference type="ARBA" id="ARBA00022840"/>
    </source>
</evidence>
<keyword evidence="2 7" id="KW-0812">Transmembrane</keyword>
<gene>
    <name evidence="10" type="ORF">Dfulv_34130</name>
</gene>
<dbReference type="InterPro" id="IPR003439">
    <property type="entry name" value="ABC_transporter-like_ATP-bd"/>
</dbReference>
<dbReference type="InterPro" id="IPR011527">
    <property type="entry name" value="ABC1_TM_dom"/>
</dbReference>